<dbReference type="PANTHER" id="PTHR13009:SF22">
    <property type="entry name" value="LD43819P"/>
    <property type="match status" value="1"/>
</dbReference>
<organism evidence="3 4">
    <name type="scientific">Prorocentrum cordatum</name>
    <dbReference type="NCBI Taxonomy" id="2364126"/>
    <lineage>
        <taxon>Eukaryota</taxon>
        <taxon>Sar</taxon>
        <taxon>Alveolata</taxon>
        <taxon>Dinophyceae</taxon>
        <taxon>Prorocentrales</taxon>
        <taxon>Prorocentraceae</taxon>
        <taxon>Prorocentrum</taxon>
    </lineage>
</organism>
<feature type="non-terminal residue" evidence="3">
    <location>
        <position position="1"/>
    </location>
</feature>
<keyword evidence="4" id="KW-1185">Reference proteome</keyword>
<evidence type="ECO:0000313" key="3">
    <source>
        <dbReference type="EMBL" id="CAK0849587.1"/>
    </source>
</evidence>
<dbReference type="EMBL" id="CAUYUJ010015073">
    <property type="protein sequence ID" value="CAK0849587.1"/>
    <property type="molecule type" value="Genomic_DNA"/>
</dbReference>
<feature type="domain" description="Activator of Hsp90 ATPase AHSA1-like N-terminal" evidence="2">
    <location>
        <begin position="381"/>
        <end position="515"/>
    </location>
</feature>
<name>A0ABN9TWH3_9DINO</name>
<protein>
    <recommendedName>
        <fullName evidence="2">Activator of Hsp90 ATPase AHSA1-like N-terminal domain-containing protein</fullName>
    </recommendedName>
</protein>
<dbReference type="InterPro" id="IPR015310">
    <property type="entry name" value="AHSA1-like_N"/>
</dbReference>
<comment type="similarity">
    <text evidence="1">Belongs to the AHA1 family.</text>
</comment>
<reference evidence="3" key="1">
    <citation type="submission" date="2023-10" db="EMBL/GenBank/DDBJ databases">
        <authorList>
            <person name="Chen Y."/>
            <person name="Shah S."/>
            <person name="Dougan E. K."/>
            <person name="Thang M."/>
            <person name="Chan C."/>
        </authorList>
    </citation>
    <scope>NUCLEOTIDE SEQUENCE [LARGE SCALE GENOMIC DNA]</scope>
</reference>
<dbReference type="Gene3D" id="3.15.10.20">
    <property type="entry name" value="Activator of Hsp90 ATPase Aha1, N-terminal domain"/>
    <property type="match status" value="2"/>
</dbReference>
<dbReference type="SMART" id="SM01000">
    <property type="entry name" value="Aha1_N"/>
    <property type="match status" value="1"/>
</dbReference>
<gene>
    <name evidence="3" type="ORF">PCOR1329_LOCUS42247</name>
</gene>
<dbReference type="Pfam" id="PF09229">
    <property type="entry name" value="Aha1_N"/>
    <property type="match status" value="2"/>
</dbReference>
<evidence type="ECO:0000313" key="4">
    <source>
        <dbReference type="Proteomes" id="UP001189429"/>
    </source>
</evidence>
<proteinExistence type="inferred from homology"/>
<sequence>GRSGLRAVGADALRLAAGTWAAEVLLPPQARALPGGAARFSRRRRQLTLSWPAAAAPLSVAPAAVAAGGGPAAAGCAPLPALAAAAAAVAVVAPVAAAVVAPVAAAPVAAAAASAPAQAAAAAPWEAAPPAAGAAEGVTAPVATATPAAGPAVGSLWNVNNWHWEERNAIEPARAAVAAALARLEQQRFRHVPSLGGASVLLREIGVTGHATASVRKGKRILLYELVVSFEWESQDEFGHRMAAKGSGVVREVTRDDEVAVAEIKASVGARDPDSKAIAAWMQGRGAEAVAAALGCAELAEAIAAAVAASAPSATEDAARRTTERLAADGARAEQGEKQRAIAAEQKAREEAARLAGRAQGGAGLQAGASVWNANAWHWEEKPMTQWAQGWLRERLLGLTVRLLDGAVSAHFTDASVSGDASVSIRKGQVVSLFQLSIQGRWSACLAGAQGSLGAAGTKAEGELAVPEFTSEEAERSSVAVKAKVISLSPGAEIAVASVRMAHKRMAFTDADTGDEVSLEDVLDRYAEKQATKQKEVFQEMLDEKLESLVESKIASRLQPLIDRLERFEKSAAVRASSAPPAPSVPAFLEIKGFVDNFESAAASGITPDEAKVLVAKLKGVTPEDRCEHVGEAETREGGRNFAVKVYVSQSINKVFSLWKAQLRREENEWKGRELFAAIEKSPKQKLKYDAMGKVKRMLEKEVATNLPNYKVRIFWGWDMCAYLEPQGASMGQQGQASVAFIAHVEEDGAIEWDPEGLRVLGCPNTDAARLKVMAASIRGRNAEAPRRLRGLLLIWRIDGTGDELRNVSEVALLTWLWRGTVLMFIPCAVLHDLLDLHHLREKWRKFMVFGFEENHSTEQICIGLQLLVQCGGFGSDGHCVAWQRYDQQVPVRAFYQAMAQDFTDILVSMSMQWKPASLQYLNTCRGTGPSHVSRFELVGDSMLIVNWINGLWRCKYPVYDARQHSALLLLLLQLVAGRRCCRSLLLVGAAAGRLSRLSVQLVGGRCCCWSTLLLQPVAGRCCCWSVLLVGASAGRQWSLQSVLLVGGRCRCLSVLLLQRVAGRCLCWSVLLVCVAVGRWSWWSALLVGGGGCCWSVLLLRLARAFRAEGVAAVRAVLADFCAELQRLPVGISAGHFQGVPARRGEAGREHRARRAALERVSFDVIFPVRALFGSKKKTLQAAIRVDCVAELQRRAVAHAALALMDEDDASSADSDLSLRAPVDAEDSDHEDSGVATDEYCASLFESSASRLARQLLAQLRQEFHLHLFCPH</sequence>
<dbReference type="Proteomes" id="UP001189429">
    <property type="component" value="Unassembled WGS sequence"/>
</dbReference>
<dbReference type="SUPFAM" id="SSF103111">
    <property type="entry name" value="Activator of Hsp90 ATPase, Aha1"/>
    <property type="match status" value="2"/>
</dbReference>
<dbReference type="InterPro" id="IPR036338">
    <property type="entry name" value="Aha1"/>
</dbReference>
<evidence type="ECO:0000259" key="2">
    <source>
        <dbReference type="SMART" id="SM01000"/>
    </source>
</evidence>
<dbReference type="PANTHER" id="PTHR13009">
    <property type="entry name" value="HEAT SHOCK PROTEIN 90 HSP90 CO-CHAPERONE AHA-1"/>
    <property type="match status" value="1"/>
</dbReference>
<comment type="caution">
    <text evidence="3">The sequence shown here is derived from an EMBL/GenBank/DDBJ whole genome shotgun (WGS) entry which is preliminary data.</text>
</comment>
<evidence type="ECO:0000256" key="1">
    <source>
        <dbReference type="ARBA" id="ARBA00006817"/>
    </source>
</evidence>
<accession>A0ABN9TWH3</accession>